<dbReference type="PROSITE" id="PS50268">
    <property type="entry name" value="CADHERIN_2"/>
    <property type="match status" value="19"/>
</dbReference>
<dbReference type="STRING" id="10228.B3S9P7"/>
<evidence type="ECO:0000256" key="2">
    <source>
        <dbReference type="ARBA" id="ARBA00022692"/>
    </source>
</evidence>
<keyword evidence="2" id="KW-0812">Transmembrane</keyword>
<dbReference type="HOGENOM" id="CLU_239604_0_0_1"/>
<evidence type="ECO:0000256" key="8">
    <source>
        <dbReference type="PROSITE-ProRule" id="PRU00043"/>
    </source>
</evidence>
<feature type="domain" description="Cadherin" evidence="9">
    <location>
        <begin position="310"/>
        <end position="410"/>
    </location>
</feature>
<evidence type="ECO:0000256" key="7">
    <source>
        <dbReference type="ARBA" id="ARBA00023136"/>
    </source>
</evidence>
<feature type="domain" description="Cadherin" evidence="9">
    <location>
        <begin position="941"/>
        <end position="1056"/>
    </location>
</feature>
<dbReference type="OrthoDB" id="6252479at2759"/>
<feature type="domain" description="Cadherin" evidence="9">
    <location>
        <begin position="1475"/>
        <end position="1589"/>
    </location>
</feature>
<dbReference type="InterPro" id="IPR020894">
    <property type="entry name" value="Cadherin_CS"/>
</dbReference>
<dbReference type="GeneID" id="6758150"/>
<gene>
    <name evidence="10" type="ORF">TRIADDRAFT_31660</name>
</gene>
<feature type="non-terminal residue" evidence="10">
    <location>
        <position position="2067"/>
    </location>
</feature>
<dbReference type="PROSITE" id="PS00232">
    <property type="entry name" value="CADHERIN_1"/>
    <property type="match status" value="5"/>
</dbReference>
<dbReference type="InParanoid" id="B3S9P7"/>
<dbReference type="InterPro" id="IPR015919">
    <property type="entry name" value="Cadherin-like_sf"/>
</dbReference>
<keyword evidence="4" id="KW-0677">Repeat</keyword>
<dbReference type="FunFam" id="2.60.40.60:FF:000053">
    <property type="entry name" value="FAT atypical cadherin 3"/>
    <property type="match status" value="1"/>
</dbReference>
<dbReference type="GO" id="GO:0005912">
    <property type="term" value="C:adherens junction"/>
    <property type="evidence" value="ECO:0000318"/>
    <property type="project" value="GO_Central"/>
</dbReference>
<evidence type="ECO:0000256" key="3">
    <source>
        <dbReference type="ARBA" id="ARBA00022729"/>
    </source>
</evidence>
<feature type="domain" description="Cadherin" evidence="9">
    <location>
        <begin position="1160"/>
        <end position="1264"/>
    </location>
</feature>
<dbReference type="Pfam" id="PF00028">
    <property type="entry name" value="Cadherin"/>
    <property type="match status" value="12"/>
</dbReference>
<keyword evidence="3" id="KW-0732">Signal</keyword>
<evidence type="ECO:0000259" key="9">
    <source>
        <dbReference type="PROSITE" id="PS50268"/>
    </source>
</evidence>
<evidence type="ECO:0000256" key="4">
    <source>
        <dbReference type="ARBA" id="ARBA00022737"/>
    </source>
</evidence>
<evidence type="ECO:0000256" key="6">
    <source>
        <dbReference type="ARBA" id="ARBA00022989"/>
    </source>
</evidence>
<dbReference type="GO" id="GO:0005509">
    <property type="term" value="F:calcium ion binding"/>
    <property type="evidence" value="ECO:0007669"/>
    <property type="project" value="UniProtKB-UniRule"/>
</dbReference>
<feature type="domain" description="Cadherin" evidence="9">
    <location>
        <begin position="2004"/>
        <end position="2067"/>
    </location>
</feature>
<dbReference type="GO" id="GO:0007156">
    <property type="term" value="P:homophilic cell adhesion via plasma membrane adhesion molecules"/>
    <property type="evidence" value="ECO:0007669"/>
    <property type="project" value="InterPro"/>
</dbReference>
<evidence type="ECO:0000313" key="10">
    <source>
        <dbReference type="EMBL" id="EDV20511.1"/>
    </source>
</evidence>
<proteinExistence type="predicted"/>
<keyword evidence="11" id="KW-1185">Reference proteome</keyword>
<dbReference type="GO" id="GO:0044331">
    <property type="term" value="P:cell-cell adhesion mediated by cadherin"/>
    <property type="evidence" value="ECO:0000318"/>
    <property type="project" value="GO_Central"/>
</dbReference>
<dbReference type="PhylomeDB" id="B3S9P7"/>
<accession>B3S9P7</accession>
<feature type="domain" description="Cadherin" evidence="9">
    <location>
        <begin position="1790"/>
        <end position="1893"/>
    </location>
</feature>
<feature type="domain" description="Cadherin" evidence="9">
    <location>
        <begin position="1368"/>
        <end position="1474"/>
    </location>
</feature>
<dbReference type="Gene3D" id="2.60.40.60">
    <property type="entry name" value="Cadherins"/>
    <property type="match status" value="20"/>
</dbReference>
<feature type="domain" description="Cadherin" evidence="9">
    <location>
        <begin position="753"/>
        <end position="840"/>
    </location>
</feature>
<dbReference type="PANTHER" id="PTHR24026">
    <property type="entry name" value="FAT ATYPICAL CADHERIN-RELATED"/>
    <property type="match status" value="1"/>
</dbReference>
<dbReference type="eggNOG" id="KOG1219">
    <property type="taxonomic scope" value="Eukaryota"/>
</dbReference>
<feature type="domain" description="Cadherin" evidence="9">
    <location>
        <begin position="634"/>
        <end position="737"/>
    </location>
</feature>
<dbReference type="EMBL" id="DS985259">
    <property type="protein sequence ID" value="EDV20511.1"/>
    <property type="molecule type" value="Genomic_DNA"/>
</dbReference>
<evidence type="ECO:0000256" key="5">
    <source>
        <dbReference type="ARBA" id="ARBA00022837"/>
    </source>
</evidence>
<dbReference type="FunFam" id="2.60.40.60:FF:000033">
    <property type="entry name" value="FAT atypical cadherin 1"/>
    <property type="match status" value="2"/>
</dbReference>
<dbReference type="InterPro" id="IPR002126">
    <property type="entry name" value="Cadherin-like_dom"/>
</dbReference>
<dbReference type="KEGG" id="tad:TRIADDRAFT_31660"/>
<dbReference type="CTD" id="6758150"/>
<sequence length="2067" mass="237137">MAVVWYPKITSTNKTQLNYWIHARNDNYTFIISTDTGLIRLAHPLHYDQQSRYTLHISTTNGYQVAKCTIEIFVRNVNHYWPRFLQRQYQAIVSLTTPIGFTVLMLRAIDKDLTEKVTYSLDDHTPDVIREYFNIEKDTGRVILMKQILPYQQQQQFTFTVIASDNGQPQHEDATRILILVHDNSSEGTYLKFAQSHYTFQVPEETKIGLPVGQVVALVTSTSHYSLLPSPAIKYRIVNNESDSTFCIHENTGMLYVNKALAFNTIRNNETILNYRFIVMASIFSEINITVQVTVSPAILSHNHVRPRFQQRYYTSYVKEAQPVNTYVTQLSLVQPQLISYSIVNQTINTKDIPFHIDPLTGIVRTSVPLNIRKMHRYTLGIAAQGINQLQDQCILEIYVQDINNHHPVFINQSYFVGVIQEEVPLGSLVYPFKPSTSIAMNPTSRPLHVVATDDDFGQNGNVSYKIVYPLDHSPFRINDDGTIQTRQRINFENQKSYTLLITAYDHGTPVRYYSRRPAKVIIHITDIHDQPPVFLHNPYQFQLYTPTYAGVTVGRVSAQSHGYGAQPVRYSIMTSNHSNFEINAQSGHVKVAIQNQLRRGTYELDILAYDQIYRTLGKVYIHVLPLKSTLRFHQSMYRVKLMENQTTIQSLIRVTAIGTQVTDRVEYKILNAKEPPLFQLDPWSGVLTSVGYRFDREKTPYYVVVIQAKDHRIPSRTAQTFVNITIEDQNDNSPQFLKSPYYQVIYRYWNVGYRIIRLETFDPDQQFEYKQRNLAIVSGNDNGFFHLDSQSGILSIQRDLTSALPMYQMIVRVQDKNNTNLFSTSRLLLRITNNTQPLFEYPAYTANIREDTAIGTTIQLVRAQSINNNTLTYTFEDTDELNPLSIDSDGHVTLKNEVDYELQSTYNLFIQANDPVTQLTTVTTLDLHVIDINDHAPIFLHKVYEISINESLPIGVIVLRVTAIDADDGQNGNITYSLVSSASSLQDQQLLTSRLPFEVDPLTGIIKVAGPLDYERKKEYEFEIIARDFGQSQRLSDTTLVLVHILNTDDEAPQFEQVVYTSQVDIKANIGQFILCVQAFDEDENRQITYSIQYGNFNSTFRLDPLTGVIWLNRSLEHHRPPLPTYTLIIAATDGRLIGQTRAIVRVLQRAEDHQPIFSQNLYRGSIGENLPSDTLITTVMVTNQYNQSIDIEYYYILDDYARELITINRLNGQLRSRKIFDRELPLQQRIQFALYAKTSSCRIAWTEVEITVLDENDNRPLFLLRRFQGLLPVGNGTGAKVVTVKALDRDIDNNAMIRYRIDTSSAKDFFTIGRRSGIIRTLGNINSIMSFDFVVRATDIADTRLYSTTQVSISMYDPSQMKPEFQHASYEYRISEETSMKTVITQLKAQFSNDSNRILSYNLANGNWLSTNSLQNFTLISTTGQLVTETLLDREIVQTYNLYAEAWASRQVPALTEIKITVLDSNDNAPQFTSRSYVICMAEDVPLRYRVIQVKASDADLGDNATFHYQFSPPTSDISQYRRFFIDPQNGWITTEGQFDREQQSRYELRIEALDHGPIIQRSSYVIVTIDIADVDDSPIQFSQPSYRVEVREDATIGSSLLQLQVIDNDLYQRHQVNYYIIQGDRKRYFQLDEKSGLLTLKKKIDRTVQLDYQLKVIASSGRHWTSTQVNITAVDITSYMPSCRRANIKMTLPYHIAVGTLILTIQPQDIQRQYYSNYTYTIYGGSKAFRIDPHRGQIRTLTEFQRYQPNYDLIIIATKSPSHNPPSCHIQLHVQFSNIDNKPPRFIATKYQATLKSYAPINHLLLQIMAIDNDEGQAGNLTYGLIDSVNGTFVLDSLTGQLYLGKSLMERPSYNYTLLAIASDHGEPKMSATTKIIVSVFNIQSLLPQFELDYYMGIVSEDALPGTWIANVKANPGYNQHYHYGPIMYTIIQQQPLQKGNVFHIDEKTGNVTLQQHLDYEKVRDYNVTIKCYYEDDEMLYDTATLLIHIKDKNDNRPQFSRSSYIVKMHKLTSAGTPIVRLVAYDRDSRENANIRYSILTPNQDYFNMDSNTGIITLARALDK</sequence>
<dbReference type="Proteomes" id="UP000009022">
    <property type="component" value="Unassembled WGS sequence"/>
</dbReference>
<dbReference type="SMART" id="SM00112">
    <property type="entry name" value="CA"/>
    <property type="match status" value="17"/>
</dbReference>
<keyword evidence="5 8" id="KW-0106">Calcium</keyword>
<feature type="domain" description="Cadherin" evidence="9">
    <location>
        <begin position="1687"/>
        <end position="1789"/>
    </location>
</feature>
<dbReference type="CDD" id="cd11304">
    <property type="entry name" value="Cadherin_repeat"/>
    <property type="match status" value="19"/>
</dbReference>
<protein>
    <recommendedName>
        <fullName evidence="9">Cadherin domain-containing protein</fullName>
    </recommendedName>
</protein>
<evidence type="ECO:0000313" key="11">
    <source>
        <dbReference type="Proteomes" id="UP000009022"/>
    </source>
</evidence>
<feature type="domain" description="Cadherin" evidence="9">
    <location>
        <begin position="412"/>
        <end position="535"/>
    </location>
</feature>
<dbReference type="PRINTS" id="PR00205">
    <property type="entry name" value="CADHERIN"/>
</dbReference>
<feature type="domain" description="Cadherin" evidence="9">
    <location>
        <begin position="1894"/>
        <end position="2003"/>
    </location>
</feature>
<feature type="domain" description="Cadherin" evidence="9">
    <location>
        <begin position="1585"/>
        <end position="1686"/>
    </location>
</feature>
<dbReference type="RefSeq" id="XP_002116937.1">
    <property type="nucleotide sequence ID" value="XM_002116901.1"/>
</dbReference>
<feature type="domain" description="Cadherin" evidence="9">
    <location>
        <begin position="1280"/>
        <end position="1367"/>
    </location>
</feature>
<feature type="domain" description="Cadherin" evidence="9">
    <location>
        <begin position="194"/>
        <end position="309"/>
    </location>
</feature>
<dbReference type="SUPFAM" id="SSF49313">
    <property type="entry name" value="Cadherin-like"/>
    <property type="match status" value="20"/>
</dbReference>
<feature type="domain" description="Cadherin" evidence="9">
    <location>
        <begin position="16"/>
        <end position="84"/>
    </location>
</feature>
<reference evidence="10 11" key="1">
    <citation type="journal article" date="2008" name="Nature">
        <title>The Trichoplax genome and the nature of placozoans.</title>
        <authorList>
            <person name="Srivastava M."/>
            <person name="Begovic E."/>
            <person name="Chapman J."/>
            <person name="Putnam N.H."/>
            <person name="Hellsten U."/>
            <person name="Kawashima T."/>
            <person name="Kuo A."/>
            <person name="Mitros T."/>
            <person name="Salamov A."/>
            <person name="Carpenter M.L."/>
            <person name="Signorovitch A.Y."/>
            <person name="Moreno M.A."/>
            <person name="Kamm K."/>
            <person name="Grimwood J."/>
            <person name="Schmutz J."/>
            <person name="Shapiro H."/>
            <person name="Grigoriev I.V."/>
            <person name="Buss L.W."/>
            <person name="Schierwater B."/>
            <person name="Dellaporta S.L."/>
            <person name="Rokhsar D.S."/>
        </authorList>
    </citation>
    <scope>NUCLEOTIDE SEQUENCE [LARGE SCALE GENOMIC DNA]</scope>
    <source>
        <strain evidence="10 11">Grell-BS-1999</strain>
    </source>
</reference>
<dbReference type="PANTHER" id="PTHR24026:SF126">
    <property type="entry name" value="PROTOCADHERIN FAT 4"/>
    <property type="match status" value="1"/>
</dbReference>
<dbReference type="GO" id="GO:0005886">
    <property type="term" value="C:plasma membrane"/>
    <property type="evidence" value="ECO:0000318"/>
    <property type="project" value="GO_Central"/>
</dbReference>
<feature type="domain" description="Cadherin" evidence="9">
    <location>
        <begin position="841"/>
        <end position="940"/>
    </location>
</feature>
<keyword evidence="7" id="KW-0472">Membrane</keyword>
<feature type="domain" description="Cadherin" evidence="9">
    <location>
        <begin position="85"/>
        <end position="193"/>
    </location>
</feature>
<evidence type="ECO:0000256" key="1">
    <source>
        <dbReference type="ARBA" id="ARBA00004167"/>
    </source>
</evidence>
<comment type="subcellular location">
    <subcellularLocation>
        <location evidence="1">Membrane</location>
        <topology evidence="1">Single-pass membrane protein</topology>
    </subcellularLocation>
</comment>
<organism evidence="10 11">
    <name type="scientific">Trichoplax adhaerens</name>
    <name type="common">Trichoplax reptans</name>
    <dbReference type="NCBI Taxonomy" id="10228"/>
    <lineage>
        <taxon>Eukaryota</taxon>
        <taxon>Metazoa</taxon>
        <taxon>Placozoa</taxon>
        <taxon>Uniplacotomia</taxon>
        <taxon>Trichoplacea</taxon>
        <taxon>Trichoplacidae</taxon>
        <taxon>Trichoplax</taxon>
    </lineage>
</organism>
<name>B3S9P7_TRIAD</name>
<keyword evidence="6" id="KW-1133">Transmembrane helix</keyword>
<feature type="domain" description="Cadherin" evidence="9">
    <location>
        <begin position="1057"/>
        <end position="1159"/>
    </location>
</feature>